<dbReference type="Gene3D" id="1.20.210.10">
    <property type="entry name" value="Cytochrome c oxidase-like, subunit I domain"/>
    <property type="match status" value="1"/>
</dbReference>
<feature type="transmembrane region" description="Helical" evidence="1">
    <location>
        <begin position="93"/>
        <end position="117"/>
    </location>
</feature>
<dbReference type="RefSeq" id="WP_176371264.1">
    <property type="nucleotide sequence ID" value="NZ_JAHQCR010000065.1"/>
</dbReference>
<keyword evidence="1" id="KW-0812">Transmembrane</keyword>
<dbReference type="EMBL" id="JAHQCR010000065">
    <property type="protein sequence ID" value="MBU9722984.1"/>
    <property type="molecule type" value="Genomic_DNA"/>
</dbReference>
<comment type="caution">
    <text evidence="2">The sequence shown here is derived from an EMBL/GenBank/DDBJ whole genome shotgun (WGS) entry which is preliminary data.</text>
</comment>
<organism evidence="2 3">
    <name type="scientific">Evansella alkalicola</name>
    <dbReference type="NCBI Taxonomy" id="745819"/>
    <lineage>
        <taxon>Bacteria</taxon>
        <taxon>Bacillati</taxon>
        <taxon>Bacillota</taxon>
        <taxon>Bacilli</taxon>
        <taxon>Bacillales</taxon>
        <taxon>Bacillaceae</taxon>
        <taxon>Evansella</taxon>
    </lineage>
</organism>
<accession>A0ABS6JZ73</accession>
<keyword evidence="1" id="KW-0472">Membrane</keyword>
<sequence length="128" mass="13936">MGIQFIKISVVYFVIGVSLGLYMSMTHDYSLTGVHAQINLLGWTSMTLAGLIYFLFPKATEDILGKGHFVLHNIGLIIMMIALFSLIKTGNDALGPIVGIGGIILTIGVVLFAINVLKNVRPENFKLK</sequence>
<feature type="transmembrane region" description="Helical" evidence="1">
    <location>
        <begin position="5"/>
        <end position="24"/>
    </location>
</feature>
<keyword evidence="3" id="KW-1185">Reference proteome</keyword>
<keyword evidence="1" id="KW-1133">Transmembrane helix</keyword>
<evidence type="ECO:0000256" key="1">
    <source>
        <dbReference type="SAM" id="Phobius"/>
    </source>
</evidence>
<feature type="transmembrane region" description="Helical" evidence="1">
    <location>
        <begin position="36"/>
        <end position="56"/>
    </location>
</feature>
<name>A0ABS6JZ73_9BACI</name>
<feature type="transmembrane region" description="Helical" evidence="1">
    <location>
        <begin position="68"/>
        <end position="87"/>
    </location>
</feature>
<gene>
    <name evidence="2" type="ORF">KS407_16315</name>
</gene>
<proteinExistence type="predicted"/>
<protein>
    <submittedName>
        <fullName evidence="2">Cbb3-type cytochrome c oxidase subunit I</fullName>
    </submittedName>
</protein>
<evidence type="ECO:0000313" key="2">
    <source>
        <dbReference type="EMBL" id="MBU9722984.1"/>
    </source>
</evidence>
<dbReference type="Proteomes" id="UP000790580">
    <property type="component" value="Unassembled WGS sequence"/>
</dbReference>
<dbReference type="SUPFAM" id="SSF81442">
    <property type="entry name" value="Cytochrome c oxidase subunit I-like"/>
    <property type="match status" value="1"/>
</dbReference>
<evidence type="ECO:0000313" key="3">
    <source>
        <dbReference type="Proteomes" id="UP000790580"/>
    </source>
</evidence>
<dbReference type="InterPro" id="IPR036927">
    <property type="entry name" value="Cyt_c_oxase-like_su1_sf"/>
</dbReference>
<reference evidence="2 3" key="1">
    <citation type="submission" date="2021-06" db="EMBL/GenBank/DDBJ databases">
        <title>Bacillus sp. RD4P76, an endophyte from a halophyte.</title>
        <authorList>
            <person name="Sun J.-Q."/>
        </authorList>
    </citation>
    <scope>NUCLEOTIDE SEQUENCE [LARGE SCALE GENOMIC DNA]</scope>
    <source>
        <strain evidence="2 3">JCM 17098</strain>
    </source>
</reference>